<feature type="signal peptide" evidence="1">
    <location>
        <begin position="1"/>
        <end position="19"/>
    </location>
</feature>
<proteinExistence type="predicted"/>
<evidence type="ECO:0000313" key="3">
    <source>
        <dbReference type="Proteomes" id="UP000615593"/>
    </source>
</evidence>
<dbReference type="EMBL" id="BMWY01000007">
    <property type="protein sequence ID" value="GGZ62338.1"/>
    <property type="molecule type" value="Genomic_DNA"/>
</dbReference>
<protein>
    <submittedName>
        <fullName evidence="2">DUF4835 domain-containing protein</fullName>
    </submittedName>
</protein>
<dbReference type="Proteomes" id="UP000615593">
    <property type="component" value="Unassembled WGS sequence"/>
</dbReference>
<dbReference type="Pfam" id="PF16119">
    <property type="entry name" value="DUF4835"/>
    <property type="match status" value="1"/>
</dbReference>
<sequence>MMKIKFTLLLFLFSLVSFAQEFNASVTVNAEQTGRTKLSIFKTLEGAVEDLINQNTWTDNDLDNHEKIDCNFFINVTEYSQDNFRATIQVQASRPVYGSTTSTPIFNFKDNQFDFRYTEFQPLDYNPNTYSSNLVSTIAFYVYTILGIDADTFSPEGGDKYHQEAVLIVNTAQQGNAQGWQTSSGNQSRFRLNADLLSNNFAQFRAALYTYHREGLDMMHTDVEAGKLKIVEAIQMLQDVNRSRPNSILIRSFFDAKSDEIKNILSGGPQVNLTEVLSSLKRMAPIYNKNWNAIRN</sequence>
<name>A0ABQ3C387_9FLAO</name>
<evidence type="ECO:0000313" key="2">
    <source>
        <dbReference type="EMBL" id="GGZ62338.1"/>
    </source>
</evidence>
<comment type="caution">
    <text evidence="2">The sequence shown here is derived from an EMBL/GenBank/DDBJ whole genome shotgun (WGS) entry which is preliminary data.</text>
</comment>
<evidence type="ECO:0000256" key="1">
    <source>
        <dbReference type="SAM" id="SignalP"/>
    </source>
</evidence>
<organism evidence="2 3">
    <name type="scientific">Mesonia mobilis</name>
    <dbReference type="NCBI Taxonomy" id="369791"/>
    <lineage>
        <taxon>Bacteria</taxon>
        <taxon>Pseudomonadati</taxon>
        <taxon>Bacteroidota</taxon>
        <taxon>Flavobacteriia</taxon>
        <taxon>Flavobacteriales</taxon>
        <taxon>Flavobacteriaceae</taxon>
        <taxon>Mesonia</taxon>
    </lineage>
</organism>
<gene>
    <name evidence="2" type="ORF">GCM10008088_24810</name>
</gene>
<dbReference type="InterPro" id="IPR032274">
    <property type="entry name" value="DUF4835"/>
</dbReference>
<dbReference type="RefSeq" id="WP_027886235.1">
    <property type="nucleotide sequence ID" value="NZ_BMWY01000007.1"/>
</dbReference>
<dbReference type="GeneID" id="94370144"/>
<accession>A0ABQ3C387</accession>
<keyword evidence="3" id="KW-1185">Reference proteome</keyword>
<reference evidence="3" key="1">
    <citation type="journal article" date="2019" name="Int. J. Syst. Evol. Microbiol.">
        <title>The Global Catalogue of Microorganisms (GCM) 10K type strain sequencing project: providing services to taxonomists for standard genome sequencing and annotation.</title>
        <authorList>
            <consortium name="The Broad Institute Genomics Platform"/>
            <consortium name="The Broad Institute Genome Sequencing Center for Infectious Disease"/>
            <person name="Wu L."/>
            <person name="Ma J."/>
        </authorList>
    </citation>
    <scope>NUCLEOTIDE SEQUENCE [LARGE SCALE GENOMIC DNA]</scope>
    <source>
        <strain evidence="3">KCTC 12708</strain>
    </source>
</reference>
<keyword evidence="1" id="KW-0732">Signal</keyword>
<feature type="chain" id="PRO_5046062830" evidence="1">
    <location>
        <begin position="20"/>
        <end position="296"/>
    </location>
</feature>